<organism evidence="2">
    <name type="scientific">Cacopsylla melanoneura</name>
    <dbReference type="NCBI Taxonomy" id="428564"/>
    <lineage>
        <taxon>Eukaryota</taxon>
        <taxon>Metazoa</taxon>
        <taxon>Ecdysozoa</taxon>
        <taxon>Arthropoda</taxon>
        <taxon>Hexapoda</taxon>
        <taxon>Insecta</taxon>
        <taxon>Pterygota</taxon>
        <taxon>Neoptera</taxon>
        <taxon>Paraneoptera</taxon>
        <taxon>Hemiptera</taxon>
        <taxon>Sternorrhyncha</taxon>
        <taxon>Psylloidea</taxon>
        <taxon>Psyllidae</taxon>
        <taxon>Psyllinae</taxon>
        <taxon>Cacopsylla</taxon>
    </lineage>
</organism>
<sequence>MKLLCRTLYYRLGSGSQNYGPYQRECHQQSKVGGSQSYGLYQKECHQQSKISSGNISKRWNPTSTQTKKRTKKPARSVRMFASVRTRRSHNRFPVRMDCRMKE</sequence>
<feature type="compositionally biased region" description="Polar residues" evidence="1">
    <location>
        <begin position="50"/>
        <end position="66"/>
    </location>
</feature>
<feature type="compositionally biased region" description="Basic residues" evidence="1">
    <location>
        <begin position="67"/>
        <end position="76"/>
    </location>
</feature>
<dbReference type="EMBL" id="HBUF01424799">
    <property type="protein sequence ID" value="CAG6741273.1"/>
    <property type="molecule type" value="Transcribed_RNA"/>
</dbReference>
<proteinExistence type="predicted"/>
<dbReference type="AlphaFoldDB" id="A0A8D8Z5E7"/>
<evidence type="ECO:0000256" key="1">
    <source>
        <dbReference type="SAM" id="MobiDB-lite"/>
    </source>
</evidence>
<evidence type="ECO:0000313" key="2">
    <source>
        <dbReference type="EMBL" id="CAG6741273.1"/>
    </source>
</evidence>
<protein>
    <submittedName>
        <fullName evidence="2">Uncharacterized protein</fullName>
    </submittedName>
</protein>
<name>A0A8D8Z5E7_9HEMI</name>
<accession>A0A8D8Z5E7</accession>
<reference evidence="2" key="1">
    <citation type="submission" date="2021-05" db="EMBL/GenBank/DDBJ databases">
        <authorList>
            <person name="Alioto T."/>
            <person name="Alioto T."/>
            <person name="Gomez Garrido J."/>
        </authorList>
    </citation>
    <scope>NUCLEOTIDE SEQUENCE</scope>
</reference>
<feature type="region of interest" description="Disordered" evidence="1">
    <location>
        <begin position="50"/>
        <end position="77"/>
    </location>
</feature>